<evidence type="ECO:0000313" key="2">
    <source>
        <dbReference type="Proteomes" id="UP000570851"/>
    </source>
</evidence>
<evidence type="ECO:0008006" key="3">
    <source>
        <dbReference type="Google" id="ProtNLM"/>
    </source>
</evidence>
<proteinExistence type="predicted"/>
<dbReference type="InterPro" id="IPR011042">
    <property type="entry name" value="6-blade_b-propeller_TolB-like"/>
</dbReference>
<dbReference type="SUPFAM" id="SSF63829">
    <property type="entry name" value="Calcium-dependent phosphotriesterase"/>
    <property type="match status" value="1"/>
</dbReference>
<keyword evidence="2" id="KW-1185">Reference proteome</keyword>
<sequence>MNAQLKCLQSAYYYQEPSQSTKGRYRIIEVQPHATGLRLPSHMAVMENGTVLVGEFAGGVVRDVTEAGDYSHVDKGTFFKGMQHPGGIHQLSNGRVIAADSGTGRIYDISKGGTASESNLIFTGVPHPYGIIEYQGGIYTTFSNNSMAGIAKIQEGEKYVREKHTYVTGFPVVLTLEPYRTLVGCGGSWTGSGFGNRLLFSHSALGAVFDVTNGGVYEELRDNLYAWGLDRPLGMTTDPIDGHVYICERGAGVIKRIHPNGGYSRFAEPLLAGFRDCSCIRFTKDGKFAYICDRAVGTVYRAELLYY</sequence>
<reference evidence="1 2" key="1">
    <citation type="submission" date="2019-11" db="EMBL/GenBank/DDBJ databases">
        <title>Comparison of genomes from free-living endosymbiotic cyanobacteria isolated from Azolla.</title>
        <authorList>
            <person name="Thiel T."/>
            <person name="Pratte B."/>
        </authorList>
    </citation>
    <scope>NUCLEOTIDE SEQUENCE [LARGE SCALE GENOMIC DNA]</scope>
    <source>
        <strain evidence="1 2">N2B</strain>
        <plasmid evidence="1">pN2B-D</plasmid>
    </source>
</reference>
<geneLocation type="plasmid" evidence="1">
    <name>pN2B-D</name>
</geneLocation>
<dbReference type="Gene3D" id="2.120.10.30">
    <property type="entry name" value="TolB, C-terminal domain"/>
    <property type="match status" value="2"/>
</dbReference>
<comment type="caution">
    <text evidence="1">The sequence shown here is derived from an EMBL/GenBank/DDBJ whole genome shotgun (WGS) entry which is preliminary data.</text>
</comment>
<evidence type="ECO:0000313" key="1">
    <source>
        <dbReference type="EMBL" id="MBC1306069.1"/>
    </source>
</evidence>
<name>A0ABR6SIC9_ANAVA</name>
<dbReference type="EMBL" id="JACKZP010000310">
    <property type="protein sequence ID" value="MBC1306069.1"/>
    <property type="molecule type" value="Genomic_DNA"/>
</dbReference>
<dbReference type="Proteomes" id="UP000570851">
    <property type="component" value="Unassembled WGS sequence"/>
</dbReference>
<accession>A0ABR6SIC9</accession>
<keyword evidence="1" id="KW-0614">Plasmid</keyword>
<protein>
    <recommendedName>
        <fullName evidence="3">NHL repeat protein</fullName>
    </recommendedName>
</protein>
<organism evidence="1 2">
    <name type="scientific">Trichormus variabilis N2B</name>
    <dbReference type="NCBI Taxonomy" id="2681315"/>
    <lineage>
        <taxon>Bacteria</taxon>
        <taxon>Bacillati</taxon>
        <taxon>Cyanobacteriota</taxon>
        <taxon>Cyanophyceae</taxon>
        <taxon>Nostocales</taxon>
        <taxon>Nostocaceae</taxon>
        <taxon>Trichormus</taxon>
    </lineage>
</organism>
<gene>
    <name evidence="1" type="ORF">GNE12_29805</name>
</gene>